<dbReference type="GO" id="GO:0003723">
    <property type="term" value="F:RNA binding"/>
    <property type="evidence" value="ECO:0007669"/>
    <property type="project" value="UniProtKB-KW"/>
</dbReference>
<evidence type="ECO:0000256" key="2">
    <source>
        <dbReference type="ARBA" id="ARBA00022741"/>
    </source>
</evidence>
<evidence type="ECO:0000259" key="12">
    <source>
        <dbReference type="PROSITE" id="PS51194"/>
    </source>
</evidence>
<dbReference type="SMART" id="SM00490">
    <property type="entry name" value="HELICc"/>
    <property type="match status" value="1"/>
</dbReference>
<dbReference type="OrthoDB" id="360161at2759"/>
<feature type="domain" description="Helicase ATP-binding" evidence="11">
    <location>
        <begin position="74"/>
        <end position="272"/>
    </location>
</feature>
<dbReference type="InterPro" id="IPR014001">
    <property type="entry name" value="Helicase_ATP-bd"/>
</dbReference>
<dbReference type="InterPro" id="IPR014014">
    <property type="entry name" value="RNA_helicase_DEAD_Q_motif"/>
</dbReference>
<comment type="catalytic activity">
    <reaction evidence="9">
        <text>ATP + H2O = ADP + phosphate + H(+)</text>
        <dbReference type="Rhea" id="RHEA:13065"/>
        <dbReference type="ChEBI" id="CHEBI:15377"/>
        <dbReference type="ChEBI" id="CHEBI:15378"/>
        <dbReference type="ChEBI" id="CHEBI:30616"/>
        <dbReference type="ChEBI" id="CHEBI:43474"/>
        <dbReference type="ChEBI" id="CHEBI:456216"/>
        <dbReference type="EC" id="3.6.4.13"/>
    </reaction>
</comment>
<reference evidence="14" key="1">
    <citation type="submission" date="2018-11" db="EMBL/GenBank/DDBJ databases">
        <authorList>
            <consortium name="Pathogen Informatics"/>
        </authorList>
    </citation>
    <scope>NUCLEOTIDE SEQUENCE [LARGE SCALE GENOMIC DNA]</scope>
</reference>
<feature type="short sequence motif" description="Q motif" evidence="10">
    <location>
        <begin position="43"/>
        <end position="71"/>
    </location>
</feature>
<dbReference type="Pfam" id="PF00270">
    <property type="entry name" value="DEAD"/>
    <property type="match status" value="1"/>
</dbReference>
<name>A0A3P8AMU5_HELPZ</name>
<dbReference type="Gene3D" id="3.40.50.300">
    <property type="entry name" value="P-loop containing nucleotide triphosphate hydrolases"/>
    <property type="match status" value="2"/>
</dbReference>
<dbReference type="Pfam" id="PF00271">
    <property type="entry name" value="Helicase_C"/>
    <property type="match status" value="1"/>
</dbReference>
<dbReference type="PANTHER" id="PTHR47959:SF15">
    <property type="entry name" value="RNA HELICASE"/>
    <property type="match status" value="1"/>
</dbReference>
<evidence type="ECO:0000256" key="3">
    <source>
        <dbReference type="ARBA" id="ARBA00022801"/>
    </source>
</evidence>
<dbReference type="CDD" id="cd18787">
    <property type="entry name" value="SF2_C_DEAD"/>
    <property type="match status" value="1"/>
</dbReference>
<dbReference type="PROSITE" id="PS51192">
    <property type="entry name" value="HELICASE_ATP_BIND_1"/>
    <property type="match status" value="1"/>
</dbReference>
<dbReference type="SUPFAM" id="SSF52540">
    <property type="entry name" value="P-loop containing nucleoside triphosphate hydrolases"/>
    <property type="match status" value="1"/>
</dbReference>
<dbReference type="PROSITE" id="PS51195">
    <property type="entry name" value="Q_MOTIF"/>
    <property type="match status" value="1"/>
</dbReference>
<evidence type="ECO:0000256" key="7">
    <source>
        <dbReference type="ARBA" id="ARBA00024355"/>
    </source>
</evidence>
<dbReference type="InterPro" id="IPR001650">
    <property type="entry name" value="Helicase_C-like"/>
</dbReference>
<evidence type="ECO:0000256" key="1">
    <source>
        <dbReference type="ARBA" id="ARBA00012552"/>
    </source>
</evidence>
<evidence type="ECO:0000313" key="14">
    <source>
        <dbReference type="EMBL" id="VDP05430.1"/>
    </source>
</evidence>
<keyword evidence="5" id="KW-0067">ATP-binding</keyword>
<dbReference type="InterPro" id="IPR027417">
    <property type="entry name" value="P-loop_NTPase"/>
</dbReference>
<keyword evidence="6" id="KW-0694">RNA-binding</keyword>
<evidence type="ECO:0000256" key="8">
    <source>
        <dbReference type="ARBA" id="ARBA00044533"/>
    </source>
</evidence>
<dbReference type="AlphaFoldDB" id="A0A3P8AMU5"/>
<proteinExistence type="inferred from homology"/>
<dbReference type="GO" id="GO:0003724">
    <property type="term" value="F:RNA helicase activity"/>
    <property type="evidence" value="ECO:0007669"/>
    <property type="project" value="UniProtKB-EC"/>
</dbReference>
<gene>
    <name evidence="14" type="ORF">HPBE_LOCUS16276</name>
</gene>
<evidence type="ECO:0000256" key="10">
    <source>
        <dbReference type="PROSITE-ProRule" id="PRU00552"/>
    </source>
</evidence>
<keyword evidence="2" id="KW-0547">Nucleotide-binding</keyword>
<dbReference type="GO" id="GO:0005524">
    <property type="term" value="F:ATP binding"/>
    <property type="evidence" value="ECO:0007669"/>
    <property type="project" value="UniProtKB-KW"/>
</dbReference>
<dbReference type="CDD" id="cd17957">
    <property type="entry name" value="DEADc_DDX52"/>
    <property type="match status" value="1"/>
</dbReference>
<dbReference type="InterPro" id="IPR011545">
    <property type="entry name" value="DEAD/DEAH_box_helicase_dom"/>
</dbReference>
<dbReference type="InterPro" id="IPR044764">
    <property type="entry name" value="DDX52/Rok1_DEADc"/>
</dbReference>
<dbReference type="GO" id="GO:0030490">
    <property type="term" value="P:maturation of SSU-rRNA"/>
    <property type="evidence" value="ECO:0007669"/>
    <property type="project" value="InterPro"/>
</dbReference>
<feature type="domain" description="DEAD-box RNA helicase Q" evidence="13">
    <location>
        <begin position="43"/>
        <end position="71"/>
    </location>
</feature>
<feature type="domain" description="Helicase C-terminal" evidence="12">
    <location>
        <begin position="283"/>
        <end position="446"/>
    </location>
</feature>
<evidence type="ECO:0000259" key="11">
    <source>
        <dbReference type="PROSITE" id="PS51192"/>
    </source>
</evidence>
<evidence type="ECO:0000259" key="13">
    <source>
        <dbReference type="PROSITE" id="PS51195"/>
    </source>
</evidence>
<dbReference type="GO" id="GO:0005829">
    <property type="term" value="C:cytosol"/>
    <property type="evidence" value="ECO:0007669"/>
    <property type="project" value="TreeGrafter"/>
</dbReference>
<dbReference type="GO" id="GO:0016787">
    <property type="term" value="F:hydrolase activity"/>
    <property type="evidence" value="ECO:0007669"/>
    <property type="project" value="UniProtKB-KW"/>
</dbReference>
<evidence type="ECO:0000256" key="9">
    <source>
        <dbReference type="ARBA" id="ARBA00047984"/>
    </source>
</evidence>
<keyword evidence="3" id="KW-0378">Hydrolase</keyword>
<organism evidence="14">
    <name type="scientific">Heligmosomoides polygyrus</name>
    <name type="common">Parasitic roundworm</name>
    <dbReference type="NCBI Taxonomy" id="6339"/>
    <lineage>
        <taxon>Eukaryota</taxon>
        <taxon>Metazoa</taxon>
        <taxon>Ecdysozoa</taxon>
        <taxon>Nematoda</taxon>
        <taxon>Chromadorea</taxon>
        <taxon>Rhabditida</taxon>
        <taxon>Rhabditina</taxon>
        <taxon>Rhabditomorpha</taxon>
        <taxon>Strongyloidea</taxon>
        <taxon>Heligmosomidae</taxon>
        <taxon>Heligmosomoides</taxon>
    </lineage>
</organism>
<dbReference type="SMART" id="SM00487">
    <property type="entry name" value="DEXDc"/>
    <property type="match status" value="1"/>
</dbReference>
<evidence type="ECO:0000256" key="6">
    <source>
        <dbReference type="ARBA" id="ARBA00022884"/>
    </source>
</evidence>
<dbReference type="InterPro" id="IPR050079">
    <property type="entry name" value="DEAD_box_RNA_helicase"/>
</dbReference>
<dbReference type="PROSITE" id="PS51194">
    <property type="entry name" value="HELICASE_CTER"/>
    <property type="match status" value="1"/>
</dbReference>
<protein>
    <recommendedName>
        <fullName evidence="8">Probable ATP-dependent RNA helicase DDX52</fullName>
        <ecNumber evidence="1">3.6.4.13</ecNumber>
    </recommendedName>
</protein>
<evidence type="ECO:0000256" key="4">
    <source>
        <dbReference type="ARBA" id="ARBA00022806"/>
    </source>
</evidence>
<dbReference type="PANTHER" id="PTHR47959">
    <property type="entry name" value="ATP-DEPENDENT RNA HELICASE RHLE-RELATED"/>
    <property type="match status" value="1"/>
</dbReference>
<comment type="similarity">
    <text evidence="7">Belongs to the DEAD box helicase family. DDX52/ROK1 subfamily.</text>
</comment>
<evidence type="ECO:0000256" key="5">
    <source>
        <dbReference type="ARBA" id="ARBA00022840"/>
    </source>
</evidence>
<keyword evidence="4" id="KW-0347">Helicase</keyword>
<dbReference type="EMBL" id="UZAH01029320">
    <property type="protein sequence ID" value="VDP05430.1"/>
    <property type="molecule type" value="Genomic_DNA"/>
</dbReference>
<dbReference type="EC" id="3.6.4.13" evidence="1"/>
<sequence>MSESDDAPIAGDELRKRIAEKMHQLRRSNRIYTWGDDIPDPFIDFEELNLPSTLMSSLKEFGIAEPTPIQMQAIPLMTMHRDVLASAPTGSGKTLAFAVPIILDVLRLKKLAKYKDGSKLLAIVLEPTRELAAQTYRQFLKFGQDLPVKAALFESEEIPQNVDVLVSTPNRLAHHLQDMKLKFLRCAFLYVSISQGKLIASFHPYLLRWLIVDESDRLFEVVEGQERCFRNQLAKVYKACDGKFTRRAFFSATFSYEVEEWCKENLNNVAMVCIGERNSANANVKQELVFAGSEHGKLLAIRTLLQTQFDPPALIFVQSKERARELLAALSSIIPPIPVALISSEKSQSERDHIIESFRSGRLWVLICTELMGRGLDLRNVNLVINFDLPTSIVSYIHRIGRTGRAGRHGRAITYFTESDTKYLRSIATVIHQAGFEVPEYTLNLKPLNRSVI</sequence>
<accession>A0A3P8AMU5</accession>